<evidence type="ECO:0000313" key="2">
    <source>
        <dbReference type="EMBL" id="KAF2286159.1"/>
    </source>
</evidence>
<comment type="caution">
    <text evidence="2">The sequence shown here is derived from an EMBL/GenBank/DDBJ whole genome shotgun (WGS) entry which is preliminary data.</text>
</comment>
<organism evidence="2 3">
    <name type="scientific">Hevea brasiliensis</name>
    <name type="common">Para rubber tree</name>
    <name type="synonym">Siphonia brasiliensis</name>
    <dbReference type="NCBI Taxonomy" id="3981"/>
    <lineage>
        <taxon>Eukaryota</taxon>
        <taxon>Viridiplantae</taxon>
        <taxon>Streptophyta</taxon>
        <taxon>Embryophyta</taxon>
        <taxon>Tracheophyta</taxon>
        <taxon>Spermatophyta</taxon>
        <taxon>Magnoliopsida</taxon>
        <taxon>eudicotyledons</taxon>
        <taxon>Gunneridae</taxon>
        <taxon>Pentapetalae</taxon>
        <taxon>rosids</taxon>
        <taxon>fabids</taxon>
        <taxon>Malpighiales</taxon>
        <taxon>Euphorbiaceae</taxon>
        <taxon>Crotonoideae</taxon>
        <taxon>Micrandreae</taxon>
        <taxon>Hevea</taxon>
    </lineage>
</organism>
<proteinExistence type="predicted"/>
<feature type="compositionally biased region" description="Basic and acidic residues" evidence="1">
    <location>
        <begin position="1"/>
        <end position="14"/>
    </location>
</feature>
<feature type="compositionally biased region" description="Basic and acidic residues" evidence="1">
    <location>
        <begin position="21"/>
        <end position="49"/>
    </location>
</feature>
<protein>
    <submittedName>
        <fullName evidence="2">Uncharacterized protein</fullName>
    </submittedName>
</protein>
<sequence length="147" mass="17470">MVNGRMEEMMRKLLDTLGKQQTEEDRGTKRPLDVEGKSNEEYPYDERNSLRKKAAKEKDKMNEMADEHNFSRGYVNHELKYFNQVPQNKGPMFKLQGDPLSKKFKRDLYCEFHQIPGYDTNKCSRLRHEIQDLIDNVKIPDPEARIF</sequence>
<evidence type="ECO:0000256" key="1">
    <source>
        <dbReference type="SAM" id="MobiDB-lite"/>
    </source>
</evidence>
<dbReference type="AlphaFoldDB" id="A0A6A6KF53"/>
<gene>
    <name evidence="2" type="ORF">GH714_011104</name>
</gene>
<dbReference type="EMBL" id="JAAGAX010000017">
    <property type="protein sequence ID" value="KAF2286159.1"/>
    <property type="molecule type" value="Genomic_DNA"/>
</dbReference>
<reference evidence="2 3" key="1">
    <citation type="journal article" date="2020" name="Mol. Plant">
        <title>The Chromosome-Based Rubber Tree Genome Provides New Insights into Spurge Genome Evolution and Rubber Biosynthesis.</title>
        <authorList>
            <person name="Liu J."/>
            <person name="Shi C."/>
            <person name="Shi C.C."/>
            <person name="Li W."/>
            <person name="Zhang Q.J."/>
            <person name="Zhang Y."/>
            <person name="Li K."/>
            <person name="Lu H.F."/>
            <person name="Shi C."/>
            <person name="Zhu S.T."/>
            <person name="Xiao Z.Y."/>
            <person name="Nan H."/>
            <person name="Yue Y."/>
            <person name="Zhu X.G."/>
            <person name="Wu Y."/>
            <person name="Hong X.N."/>
            <person name="Fan G.Y."/>
            <person name="Tong Y."/>
            <person name="Zhang D."/>
            <person name="Mao C.L."/>
            <person name="Liu Y.L."/>
            <person name="Hao S.J."/>
            <person name="Liu W.Q."/>
            <person name="Lv M.Q."/>
            <person name="Zhang H.B."/>
            <person name="Liu Y."/>
            <person name="Hu-Tang G.R."/>
            <person name="Wang J.P."/>
            <person name="Wang J.H."/>
            <person name="Sun Y.H."/>
            <person name="Ni S.B."/>
            <person name="Chen W.B."/>
            <person name="Zhang X.C."/>
            <person name="Jiao Y.N."/>
            <person name="Eichler E.E."/>
            <person name="Li G.H."/>
            <person name="Liu X."/>
            <person name="Gao L.Z."/>
        </authorList>
    </citation>
    <scope>NUCLEOTIDE SEQUENCE [LARGE SCALE GENOMIC DNA]</scope>
    <source>
        <strain evidence="3">cv. GT1</strain>
        <tissue evidence="2">Leaf</tissue>
    </source>
</reference>
<accession>A0A6A6KF53</accession>
<name>A0A6A6KF53_HEVBR</name>
<evidence type="ECO:0000313" key="3">
    <source>
        <dbReference type="Proteomes" id="UP000467840"/>
    </source>
</evidence>
<dbReference type="Proteomes" id="UP000467840">
    <property type="component" value="Chromosome 3"/>
</dbReference>
<keyword evidence="3" id="KW-1185">Reference proteome</keyword>
<feature type="region of interest" description="Disordered" evidence="1">
    <location>
        <begin position="1"/>
        <end position="63"/>
    </location>
</feature>